<dbReference type="Gene3D" id="3.30.1320.10">
    <property type="match status" value="1"/>
</dbReference>
<dbReference type="SUPFAM" id="SSF54565">
    <property type="entry name" value="Ribosomal protein S16"/>
    <property type="match status" value="1"/>
</dbReference>
<protein>
    <recommendedName>
        <fullName evidence="3">Small ribosomal subunit protein bS16</fullName>
    </recommendedName>
</protein>
<evidence type="ECO:0000256" key="3">
    <source>
        <dbReference type="HAMAP-Rule" id="MF_00385"/>
    </source>
</evidence>
<dbReference type="Proteomes" id="UP000322981">
    <property type="component" value="Unassembled WGS sequence"/>
</dbReference>
<keyword evidence="5" id="KW-1185">Reference proteome</keyword>
<accession>A0A5M8FME1</accession>
<dbReference type="HAMAP" id="MF_00385">
    <property type="entry name" value="Ribosomal_bS16"/>
    <property type="match status" value="1"/>
</dbReference>
<dbReference type="OrthoDB" id="9807878at2"/>
<dbReference type="InterPro" id="IPR020592">
    <property type="entry name" value="Ribosomal_bS16_CS"/>
</dbReference>
<comment type="caution">
    <text evidence="4">The sequence shown here is derived from an EMBL/GenBank/DDBJ whole genome shotgun (WGS) entry which is preliminary data.</text>
</comment>
<dbReference type="NCBIfam" id="TIGR00002">
    <property type="entry name" value="S16"/>
    <property type="match status" value="1"/>
</dbReference>
<dbReference type="GO" id="GO:0005737">
    <property type="term" value="C:cytoplasm"/>
    <property type="evidence" value="ECO:0007669"/>
    <property type="project" value="UniProtKB-ARBA"/>
</dbReference>
<dbReference type="RefSeq" id="WP_150092253.1">
    <property type="nucleotide sequence ID" value="NZ_JBFUOH010000003.1"/>
</dbReference>
<sequence>MVKIRLSRGGAKKRPFYQIVVADIRQSRDGRSIERIGFFNPGATGGEVRLRVDRDRADHWLSQGAQPTDRVAQLLKEAAKQAAQQTEAVA</sequence>
<dbReference type="PROSITE" id="PS00732">
    <property type="entry name" value="RIBOSOMAL_S16"/>
    <property type="match status" value="1"/>
</dbReference>
<organism evidence="4 5">
    <name type="scientific">Thiohalocapsa marina</name>
    <dbReference type="NCBI Taxonomy" id="424902"/>
    <lineage>
        <taxon>Bacteria</taxon>
        <taxon>Pseudomonadati</taxon>
        <taxon>Pseudomonadota</taxon>
        <taxon>Gammaproteobacteria</taxon>
        <taxon>Chromatiales</taxon>
        <taxon>Chromatiaceae</taxon>
        <taxon>Thiohalocapsa</taxon>
    </lineage>
</organism>
<evidence type="ECO:0000313" key="5">
    <source>
        <dbReference type="Proteomes" id="UP000322981"/>
    </source>
</evidence>
<dbReference type="PANTHER" id="PTHR12919:SF20">
    <property type="entry name" value="SMALL RIBOSOMAL SUBUNIT PROTEIN BS16M"/>
    <property type="match status" value="1"/>
</dbReference>
<evidence type="ECO:0000256" key="1">
    <source>
        <dbReference type="ARBA" id="ARBA00022980"/>
    </source>
</evidence>
<keyword evidence="1 3" id="KW-0689">Ribosomal protein</keyword>
<dbReference type="AlphaFoldDB" id="A0A5M8FME1"/>
<evidence type="ECO:0000256" key="2">
    <source>
        <dbReference type="ARBA" id="ARBA00023274"/>
    </source>
</evidence>
<name>A0A5M8FME1_9GAMM</name>
<keyword evidence="2 3" id="KW-0687">Ribonucleoprotein</keyword>
<dbReference type="GO" id="GO:0015935">
    <property type="term" value="C:small ribosomal subunit"/>
    <property type="evidence" value="ECO:0007669"/>
    <property type="project" value="TreeGrafter"/>
</dbReference>
<dbReference type="PANTHER" id="PTHR12919">
    <property type="entry name" value="30S RIBOSOMAL PROTEIN S16"/>
    <property type="match status" value="1"/>
</dbReference>
<proteinExistence type="inferred from homology"/>
<comment type="similarity">
    <text evidence="3">Belongs to the bacterial ribosomal protein bS16 family.</text>
</comment>
<dbReference type="InterPro" id="IPR023803">
    <property type="entry name" value="Ribosomal_bS16_dom_sf"/>
</dbReference>
<gene>
    <name evidence="3 4" type="primary">rpsP</name>
    <name evidence="4" type="ORF">F2Q65_08190</name>
</gene>
<dbReference type="Pfam" id="PF00886">
    <property type="entry name" value="Ribosomal_S16"/>
    <property type="match status" value="1"/>
</dbReference>
<evidence type="ECO:0000313" key="4">
    <source>
        <dbReference type="EMBL" id="KAA6185664.1"/>
    </source>
</evidence>
<reference evidence="4 5" key="1">
    <citation type="submission" date="2019-09" db="EMBL/GenBank/DDBJ databases">
        <title>Whole-genome sequence of the purple sulfur bacterium Thiohalocapsa marina DSM 19078.</title>
        <authorList>
            <person name="Kyndt J.A."/>
            <person name="Meyer T.E."/>
        </authorList>
    </citation>
    <scope>NUCLEOTIDE SEQUENCE [LARGE SCALE GENOMIC DNA]</scope>
    <source>
        <strain evidence="4 5">DSM 19078</strain>
    </source>
</reference>
<dbReference type="EMBL" id="VWXX01000008">
    <property type="protein sequence ID" value="KAA6185664.1"/>
    <property type="molecule type" value="Genomic_DNA"/>
</dbReference>
<dbReference type="InterPro" id="IPR000307">
    <property type="entry name" value="Ribosomal_bS16"/>
</dbReference>
<dbReference type="GO" id="GO:0006412">
    <property type="term" value="P:translation"/>
    <property type="evidence" value="ECO:0007669"/>
    <property type="project" value="UniProtKB-UniRule"/>
</dbReference>
<dbReference type="GO" id="GO:0003735">
    <property type="term" value="F:structural constituent of ribosome"/>
    <property type="evidence" value="ECO:0007669"/>
    <property type="project" value="InterPro"/>
</dbReference>